<organism evidence="2 3">
    <name type="scientific">Parashewanella curva</name>
    <dbReference type="NCBI Taxonomy" id="2338552"/>
    <lineage>
        <taxon>Bacteria</taxon>
        <taxon>Pseudomonadati</taxon>
        <taxon>Pseudomonadota</taxon>
        <taxon>Gammaproteobacteria</taxon>
        <taxon>Alteromonadales</taxon>
        <taxon>Shewanellaceae</taxon>
        <taxon>Parashewanella</taxon>
    </lineage>
</organism>
<dbReference type="Proteomes" id="UP000281474">
    <property type="component" value="Unassembled WGS sequence"/>
</dbReference>
<keyword evidence="1" id="KW-0472">Membrane</keyword>
<proteinExistence type="predicted"/>
<name>A0A3L8PU93_9GAMM</name>
<dbReference type="EMBL" id="QZEI01000075">
    <property type="protein sequence ID" value="RLV58389.1"/>
    <property type="molecule type" value="Genomic_DNA"/>
</dbReference>
<keyword evidence="3" id="KW-1185">Reference proteome</keyword>
<dbReference type="OrthoDB" id="6270251at2"/>
<evidence type="ECO:0000313" key="3">
    <source>
        <dbReference type="Proteomes" id="UP000281474"/>
    </source>
</evidence>
<reference evidence="2 3" key="1">
    <citation type="submission" date="2018-09" db="EMBL/GenBank/DDBJ databases">
        <title>Phylogeny of the Shewanellaceae, and recommendation for two new genera, Pseudoshewanella and Parashewanella.</title>
        <authorList>
            <person name="Wang G."/>
        </authorList>
    </citation>
    <scope>NUCLEOTIDE SEQUENCE [LARGE SCALE GENOMIC DNA]</scope>
    <source>
        <strain evidence="2 3">C51</strain>
    </source>
</reference>
<evidence type="ECO:0000313" key="2">
    <source>
        <dbReference type="EMBL" id="RLV58389.1"/>
    </source>
</evidence>
<accession>A0A3L8PU93</accession>
<dbReference type="AlphaFoldDB" id="A0A3L8PU93"/>
<keyword evidence="1" id="KW-1133">Transmembrane helix</keyword>
<protein>
    <submittedName>
        <fullName evidence="2">Uncharacterized protein</fullName>
    </submittedName>
</protein>
<comment type="caution">
    <text evidence="2">The sequence shown here is derived from an EMBL/GenBank/DDBJ whole genome shotgun (WGS) entry which is preliminary data.</text>
</comment>
<feature type="transmembrane region" description="Helical" evidence="1">
    <location>
        <begin position="96"/>
        <end position="112"/>
    </location>
</feature>
<sequence>MVRFQYQIDQDTVELQACNWFGMERLIVNGEQVAKRININNSSSHHFQLSSGKHCRFQMFVDPVSDLLICRIYKNETLLASLKQGRQNRAREHKKLNTALIILVIIFGIISIF</sequence>
<evidence type="ECO:0000256" key="1">
    <source>
        <dbReference type="SAM" id="Phobius"/>
    </source>
</evidence>
<dbReference type="RefSeq" id="WP_121840288.1">
    <property type="nucleotide sequence ID" value="NZ_ML014824.1"/>
</dbReference>
<keyword evidence="1" id="KW-0812">Transmembrane</keyword>
<gene>
    <name evidence="2" type="ORF">D5018_17535</name>
</gene>